<accession>A0ABQ9YSR3</accession>
<sequence>MIKNLMVEAAQILSTESFCLRDWFAITPADPVSLVCFVTETFEIDCPPDLHHSYPTLHNAGTDFLIVLEDVQKILRLITVERRRELSPRPCPCLKEKVRTLIRTDSNATSTKYGHIIGGMTVCLVRDLESQVIAAS</sequence>
<name>A0ABQ9YSR3_9CRUS</name>
<dbReference type="Proteomes" id="UP001234178">
    <property type="component" value="Unassembled WGS sequence"/>
</dbReference>
<reference evidence="1 2" key="1">
    <citation type="journal article" date="2023" name="Nucleic Acids Res.">
        <title>The hologenome of Daphnia magna reveals possible DNA methylation and microbiome-mediated evolution of the host genome.</title>
        <authorList>
            <person name="Chaturvedi A."/>
            <person name="Li X."/>
            <person name="Dhandapani V."/>
            <person name="Marshall H."/>
            <person name="Kissane S."/>
            <person name="Cuenca-Cambronero M."/>
            <person name="Asole G."/>
            <person name="Calvet F."/>
            <person name="Ruiz-Romero M."/>
            <person name="Marangio P."/>
            <person name="Guigo R."/>
            <person name="Rago D."/>
            <person name="Mirbahai L."/>
            <person name="Eastwood N."/>
            <person name="Colbourne J.K."/>
            <person name="Zhou J."/>
            <person name="Mallon E."/>
            <person name="Orsini L."/>
        </authorList>
    </citation>
    <scope>NUCLEOTIDE SEQUENCE [LARGE SCALE GENOMIC DNA]</scope>
    <source>
        <strain evidence="1">LRV0_1</strain>
    </source>
</reference>
<protein>
    <submittedName>
        <fullName evidence="1">Uncharacterized protein</fullName>
    </submittedName>
</protein>
<gene>
    <name evidence="1" type="ORF">OUZ56_005338</name>
</gene>
<dbReference type="EMBL" id="JAOYFB010000001">
    <property type="protein sequence ID" value="KAK4003581.1"/>
    <property type="molecule type" value="Genomic_DNA"/>
</dbReference>
<keyword evidence="2" id="KW-1185">Reference proteome</keyword>
<proteinExistence type="predicted"/>
<comment type="caution">
    <text evidence="1">The sequence shown here is derived from an EMBL/GenBank/DDBJ whole genome shotgun (WGS) entry which is preliminary data.</text>
</comment>
<evidence type="ECO:0000313" key="1">
    <source>
        <dbReference type="EMBL" id="KAK4003581.1"/>
    </source>
</evidence>
<organism evidence="1 2">
    <name type="scientific">Daphnia magna</name>
    <dbReference type="NCBI Taxonomy" id="35525"/>
    <lineage>
        <taxon>Eukaryota</taxon>
        <taxon>Metazoa</taxon>
        <taxon>Ecdysozoa</taxon>
        <taxon>Arthropoda</taxon>
        <taxon>Crustacea</taxon>
        <taxon>Branchiopoda</taxon>
        <taxon>Diplostraca</taxon>
        <taxon>Cladocera</taxon>
        <taxon>Anomopoda</taxon>
        <taxon>Daphniidae</taxon>
        <taxon>Daphnia</taxon>
    </lineage>
</organism>
<evidence type="ECO:0000313" key="2">
    <source>
        <dbReference type="Proteomes" id="UP001234178"/>
    </source>
</evidence>